<gene>
    <name evidence="2" type="ORF">EG028_00845</name>
</gene>
<feature type="transmembrane region" description="Helical" evidence="1">
    <location>
        <begin position="38"/>
        <end position="58"/>
    </location>
</feature>
<evidence type="ECO:0000313" key="3">
    <source>
        <dbReference type="Proteomes" id="UP000279089"/>
    </source>
</evidence>
<keyword evidence="1" id="KW-1133">Transmembrane helix</keyword>
<reference evidence="3" key="1">
    <citation type="submission" date="2018-11" db="EMBL/GenBank/DDBJ databases">
        <title>Chitinophaga lutea sp.nov., isolate from arsenic contaminated soil.</title>
        <authorList>
            <person name="Zong Y."/>
        </authorList>
    </citation>
    <scope>NUCLEOTIDE SEQUENCE [LARGE SCALE GENOMIC DNA]</scope>
    <source>
        <strain evidence="3">YLT18</strain>
    </source>
</reference>
<keyword evidence="1" id="KW-0812">Transmembrane</keyword>
<protein>
    <submittedName>
        <fullName evidence="2">Uncharacterized protein</fullName>
    </submittedName>
</protein>
<dbReference type="AlphaFoldDB" id="A0A3N4MH18"/>
<keyword evidence="1" id="KW-0472">Membrane</keyword>
<dbReference type="RefSeq" id="WP_120514152.1">
    <property type="nucleotide sequence ID" value="NZ_QXZY01000001.1"/>
</dbReference>
<organism evidence="2 3">
    <name type="scientific">Chitinophaga barathri</name>
    <dbReference type="NCBI Taxonomy" id="1647451"/>
    <lineage>
        <taxon>Bacteria</taxon>
        <taxon>Pseudomonadati</taxon>
        <taxon>Bacteroidota</taxon>
        <taxon>Chitinophagia</taxon>
        <taxon>Chitinophagales</taxon>
        <taxon>Chitinophagaceae</taxon>
        <taxon>Chitinophaga</taxon>
    </lineage>
</organism>
<feature type="transmembrane region" description="Helical" evidence="1">
    <location>
        <begin position="7"/>
        <end position="32"/>
    </location>
</feature>
<evidence type="ECO:0000256" key="1">
    <source>
        <dbReference type="SAM" id="Phobius"/>
    </source>
</evidence>
<accession>A0A3N4MH18</accession>
<evidence type="ECO:0000313" key="2">
    <source>
        <dbReference type="EMBL" id="RPD42878.1"/>
    </source>
</evidence>
<dbReference type="Proteomes" id="UP000279089">
    <property type="component" value="Unassembled WGS sequence"/>
</dbReference>
<name>A0A3N4MH18_9BACT</name>
<keyword evidence="3" id="KW-1185">Reference proteome</keyword>
<sequence>MKNDLSSILAVILLFATVGISVLTGITVYNWIDPDSLGGGLLFMGAWALCSYAGYLLLSRLIGLIHKEN</sequence>
<dbReference type="OrthoDB" id="679476at2"/>
<comment type="caution">
    <text evidence="2">The sequence shown here is derived from an EMBL/GenBank/DDBJ whole genome shotgun (WGS) entry which is preliminary data.</text>
</comment>
<proteinExistence type="predicted"/>
<dbReference type="EMBL" id="RMBX01000001">
    <property type="protein sequence ID" value="RPD42878.1"/>
    <property type="molecule type" value="Genomic_DNA"/>
</dbReference>